<evidence type="ECO:0000256" key="7">
    <source>
        <dbReference type="SAM" id="Coils"/>
    </source>
</evidence>
<dbReference type="NCBIfam" id="TIGR00254">
    <property type="entry name" value="GGDEF"/>
    <property type="match status" value="1"/>
</dbReference>
<dbReference type="GO" id="GO:0052621">
    <property type="term" value="F:diguanylate cyclase activity"/>
    <property type="evidence" value="ECO:0007669"/>
    <property type="project" value="UniProtKB-EC"/>
</dbReference>
<dbReference type="NCBIfam" id="TIGR02481">
    <property type="entry name" value="hemeryth_dom"/>
    <property type="match status" value="1"/>
</dbReference>
<keyword evidence="5" id="KW-0408">Iron</keyword>
<dbReference type="EMBL" id="AP014545">
    <property type="protein sequence ID" value="BBB27451.1"/>
    <property type="molecule type" value="Genomic_DNA"/>
</dbReference>
<keyword evidence="4" id="KW-0479">Metal-binding</keyword>
<keyword evidence="7" id="KW-0175">Coiled coil</keyword>
<dbReference type="Gene3D" id="3.30.70.270">
    <property type="match status" value="1"/>
</dbReference>
<sequence>MESFRWDQGFLTGIADVDDQHHHLVNVINSFGELISGKETPRYSEVEAIFKELTEYTHYHFSEEEAFMEQAALDPRYLEPHKKAHQHFINEVLKMSATITPETMDRCDKVMKFLIHWLAYHILGTDKSMSRQISLIETGISPADAYEQEQLHQESSTGPLLTALNGLFQQVSESNQELYQLNQTLEQRVEERTRDLASANHKLEVIALTDALTGLPNRRHALRAFEQLWQESSQTKTPLCCMMIDADYFKQINDTYGHDAGDEVLRQLSHTLKHSVRNDDITARLGGDEFLIICPNTDLKGGLLVAEKMRQTVNALRVPAGDDGEWKGSVSVGVSCRTADMKGPDNLIKEADNGVYMAKEDGRNCIRTSQTSS</sequence>
<dbReference type="CDD" id="cd12107">
    <property type="entry name" value="Hemerythrin"/>
    <property type="match status" value="1"/>
</dbReference>
<evidence type="ECO:0000256" key="6">
    <source>
        <dbReference type="ARBA" id="ARBA00034247"/>
    </source>
</evidence>
<dbReference type="InterPro" id="IPR035938">
    <property type="entry name" value="Hemerythrin-like_sf"/>
</dbReference>
<evidence type="ECO:0000259" key="8">
    <source>
        <dbReference type="PROSITE" id="PS50887"/>
    </source>
</evidence>
<dbReference type="RefSeq" id="WP_019622643.1">
    <property type="nucleotide sequence ID" value="NZ_AP014545.1"/>
</dbReference>
<evidence type="ECO:0000256" key="5">
    <source>
        <dbReference type="ARBA" id="ARBA00023004"/>
    </source>
</evidence>
<dbReference type="OrthoDB" id="9812260at2"/>
<accession>A0A7R6STM9</accession>
<dbReference type="GO" id="GO:0005886">
    <property type="term" value="C:plasma membrane"/>
    <property type="evidence" value="ECO:0007669"/>
    <property type="project" value="TreeGrafter"/>
</dbReference>
<dbReference type="FunFam" id="3.30.70.270:FF:000001">
    <property type="entry name" value="Diguanylate cyclase domain protein"/>
    <property type="match status" value="1"/>
</dbReference>
<dbReference type="AlphaFoldDB" id="A0A7R6STM9"/>
<dbReference type="Pfam" id="PF01814">
    <property type="entry name" value="Hemerythrin"/>
    <property type="match status" value="1"/>
</dbReference>
<dbReference type="GO" id="GO:0046872">
    <property type="term" value="F:metal ion binding"/>
    <property type="evidence" value="ECO:0007669"/>
    <property type="project" value="UniProtKB-KW"/>
</dbReference>
<comment type="similarity">
    <text evidence="2">Belongs to the hemerythrin family.</text>
</comment>
<dbReference type="PROSITE" id="PS50887">
    <property type="entry name" value="GGDEF"/>
    <property type="match status" value="1"/>
</dbReference>
<dbReference type="CDD" id="cd01949">
    <property type="entry name" value="GGDEF"/>
    <property type="match status" value="1"/>
</dbReference>
<organism evidence="9 10">
    <name type="scientific">Amphritea japonica ATCC BAA-1530</name>
    <dbReference type="NCBI Taxonomy" id="1278309"/>
    <lineage>
        <taxon>Bacteria</taxon>
        <taxon>Pseudomonadati</taxon>
        <taxon>Pseudomonadota</taxon>
        <taxon>Gammaproteobacteria</taxon>
        <taxon>Oceanospirillales</taxon>
        <taxon>Oceanospirillaceae</taxon>
        <taxon>Amphritea</taxon>
    </lineage>
</organism>
<protein>
    <recommendedName>
        <fullName evidence="3">diguanylate cyclase</fullName>
        <ecNumber evidence="3">2.7.7.65</ecNumber>
    </recommendedName>
</protein>
<reference evidence="9 10" key="1">
    <citation type="journal article" date="2008" name="Int. J. Syst. Evol. Microbiol.">
        <title>Amphritea japonica sp. nov. and Amphritea balenae sp. nov., isolated from the sediment adjacent to sperm whale carcasses off Kagoshima, Japan.</title>
        <authorList>
            <person name="Miyazaki M."/>
            <person name="Nogi Y."/>
            <person name="Fujiwara Y."/>
            <person name="Kawato M."/>
            <person name="Nagahama T."/>
            <person name="Kubokawa K."/>
            <person name="Horikoshi K."/>
        </authorList>
    </citation>
    <scope>NUCLEOTIDE SEQUENCE [LARGE SCALE GENOMIC DNA]</scope>
    <source>
        <strain evidence="9 10">ATCC BAA-1530</strain>
    </source>
</reference>
<evidence type="ECO:0000256" key="1">
    <source>
        <dbReference type="ARBA" id="ARBA00001946"/>
    </source>
</evidence>
<dbReference type="InterPro" id="IPR043128">
    <property type="entry name" value="Rev_trsase/Diguanyl_cyclase"/>
</dbReference>
<evidence type="ECO:0000256" key="4">
    <source>
        <dbReference type="ARBA" id="ARBA00022723"/>
    </source>
</evidence>
<name>A0A7R6STM9_9GAMM</name>
<dbReference type="KEGG" id="ajp:AMJAP_2865"/>
<dbReference type="Pfam" id="PF00990">
    <property type="entry name" value="GGDEF"/>
    <property type="match status" value="1"/>
</dbReference>
<evidence type="ECO:0000313" key="9">
    <source>
        <dbReference type="EMBL" id="BBB27451.1"/>
    </source>
</evidence>
<keyword evidence="10" id="KW-1185">Reference proteome</keyword>
<gene>
    <name evidence="9" type="ORF">AMJAP_2865</name>
</gene>
<comment type="catalytic activity">
    <reaction evidence="6">
        <text>2 GTP = 3',3'-c-di-GMP + 2 diphosphate</text>
        <dbReference type="Rhea" id="RHEA:24898"/>
        <dbReference type="ChEBI" id="CHEBI:33019"/>
        <dbReference type="ChEBI" id="CHEBI:37565"/>
        <dbReference type="ChEBI" id="CHEBI:58805"/>
        <dbReference type="EC" id="2.7.7.65"/>
    </reaction>
</comment>
<comment type="cofactor">
    <cofactor evidence="1">
        <name>Mg(2+)</name>
        <dbReference type="ChEBI" id="CHEBI:18420"/>
    </cofactor>
</comment>
<dbReference type="PANTHER" id="PTHR45138">
    <property type="entry name" value="REGULATORY COMPONENTS OF SENSORY TRANSDUCTION SYSTEM"/>
    <property type="match status" value="1"/>
</dbReference>
<proteinExistence type="inferred from homology"/>
<dbReference type="Gene3D" id="1.20.120.50">
    <property type="entry name" value="Hemerythrin-like"/>
    <property type="match status" value="1"/>
</dbReference>
<evidence type="ECO:0000256" key="3">
    <source>
        <dbReference type="ARBA" id="ARBA00012528"/>
    </source>
</evidence>
<dbReference type="SUPFAM" id="SSF47188">
    <property type="entry name" value="Hemerythrin-like"/>
    <property type="match status" value="1"/>
</dbReference>
<dbReference type="GO" id="GO:1902201">
    <property type="term" value="P:negative regulation of bacterial-type flagellum-dependent cell motility"/>
    <property type="evidence" value="ECO:0007669"/>
    <property type="project" value="TreeGrafter"/>
</dbReference>
<dbReference type="InterPro" id="IPR012827">
    <property type="entry name" value="Hemerythrin_metal-bd"/>
</dbReference>
<dbReference type="GO" id="GO:0043709">
    <property type="term" value="P:cell adhesion involved in single-species biofilm formation"/>
    <property type="evidence" value="ECO:0007669"/>
    <property type="project" value="TreeGrafter"/>
</dbReference>
<dbReference type="NCBIfam" id="NF033749">
    <property type="entry name" value="bact_hemeryth"/>
    <property type="match status" value="1"/>
</dbReference>
<dbReference type="EC" id="2.7.7.65" evidence="3"/>
<dbReference type="InterPro" id="IPR050469">
    <property type="entry name" value="Diguanylate_Cyclase"/>
</dbReference>
<feature type="domain" description="GGDEF" evidence="8">
    <location>
        <begin position="237"/>
        <end position="371"/>
    </location>
</feature>
<dbReference type="InterPro" id="IPR029787">
    <property type="entry name" value="Nucleotide_cyclase"/>
</dbReference>
<dbReference type="SMART" id="SM00267">
    <property type="entry name" value="GGDEF"/>
    <property type="match status" value="1"/>
</dbReference>
<feature type="coiled-coil region" evidence="7">
    <location>
        <begin position="175"/>
        <end position="202"/>
    </location>
</feature>
<dbReference type="InterPro" id="IPR012312">
    <property type="entry name" value="Hemerythrin-like"/>
</dbReference>
<dbReference type="PANTHER" id="PTHR45138:SF9">
    <property type="entry name" value="DIGUANYLATE CYCLASE DGCM-RELATED"/>
    <property type="match status" value="1"/>
</dbReference>
<evidence type="ECO:0000313" key="10">
    <source>
        <dbReference type="Proteomes" id="UP000595663"/>
    </source>
</evidence>
<dbReference type="InterPro" id="IPR000160">
    <property type="entry name" value="GGDEF_dom"/>
</dbReference>
<evidence type="ECO:0000256" key="2">
    <source>
        <dbReference type="ARBA" id="ARBA00010587"/>
    </source>
</evidence>
<dbReference type="SUPFAM" id="SSF55073">
    <property type="entry name" value="Nucleotide cyclase"/>
    <property type="match status" value="1"/>
</dbReference>
<dbReference type="Proteomes" id="UP000595663">
    <property type="component" value="Chromosome"/>
</dbReference>